<dbReference type="PANTHER" id="PTHR30036:SF7">
    <property type="entry name" value="ABC TRANSPORTER PERIPLASMIC-BINDING PROTEIN YPHF"/>
    <property type="match status" value="1"/>
</dbReference>
<dbReference type="Gene3D" id="3.40.50.2300">
    <property type="match status" value="2"/>
</dbReference>
<dbReference type="RefSeq" id="WP_010970004.1">
    <property type="nucleotide sequence ID" value="NC_017325.1"/>
</dbReference>
<comment type="subcellular location">
    <subcellularLocation>
        <location evidence="1">Periplasm</location>
    </subcellularLocation>
</comment>
<feature type="domain" description="Periplasmic binding protein" evidence="3">
    <location>
        <begin position="52"/>
        <end position="313"/>
    </location>
</feature>
<organism evidence="4 5">
    <name type="scientific">Sinorhizobium meliloti (strain SM11)</name>
    <dbReference type="NCBI Taxonomy" id="707241"/>
    <lineage>
        <taxon>Bacteria</taxon>
        <taxon>Pseudomonadati</taxon>
        <taxon>Pseudomonadota</taxon>
        <taxon>Alphaproteobacteria</taxon>
        <taxon>Hyphomicrobiales</taxon>
        <taxon>Rhizobiaceae</taxon>
        <taxon>Sinorhizobium/Ensifer group</taxon>
        <taxon>Sinorhizobium</taxon>
    </lineage>
</organism>
<gene>
    <name evidence="4" type="ordered locus">SM11_chr2687</name>
</gene>
<reference evidence="4 5" key="1">
    <citation type="journal article" date="2011" name="J. Biotechnol.">
        <title>The complete genome sequence of the dominant Sinorhizobium meliloti field isolate SM11 extends the S. meliloti pan-genome.</title>
        <authorList>
            <person name="Schneiker-Bekel S."/>
            <person name="Wibberg D."/>
            <person name="Bekel T."/>
            <person name="Blom J."/>
            <person name="Linke B."/>
            <person name="Neuweger H."/>
            <person name="Stiens M."/>
            <person name="Vorholter F.J."/>
            <person name="Weidner S."/>
            <person name="Goesmann A."/>
            <person name="Puhler A."/>
            <person name="Schluter A."/>
        </authorList>
    </citation>
    <scope>NUCLEOTIDE SEQUENCE [LARGE SCALE GENOMIC DNA]</scope>
    <source>
        <strain evidence="4 5">SM11</strain>
    </source>
</reference>
<comment type="similarity">
    <text evidence="2">Belongs to the bacterial solute-binding protein 2 family.</text>
</comment>
<dbReference type="InterPro" id="IPR050555">
    <property type="entry name" value="Bact_Solute-Bind_Prot2"/>
</dbReference>
<sequence>MTEKNGNERNESNAGPGVGRRLFLKTAGIGGVAAASGLAAPALATGAKRKVVFVAHEDIPFFAPVRAGFKEFGTLRDWDAQFFARGTPANVAETVRLQVDALNSKPDAVGFTRINETAFDENIMRAKDAGIPVVLYNVASAGYEKLDVPFVGQDFIPAGRVNGLQAAKYAHQLTGKTEGRILIDNPSPGVSALEERATGTEQGIDEYNKQNGTNYTYETFTTANSQTEALSRIDAKMRATPDVVGFASTVSGNWFAAIWAEDNGMTGKFANGGFDLIPGVLEAIAAETSHWAIGQNPFAQGWVTASLLDMQLEAGYKPFDYDTGAEVVDKSNIEAVAEREARFG</sequence>
<dbReference type="PATRIC" id="fig|707241.3.peg.2807"/>
<dbReference type="InterPro" id="IPR028082">
    <property type="entry name" value="Peripla_BP_I"/>
</dbReference>
<dbReference type="SUPFAM" id="SSF53822">
    <property type="entry name" value="Periplasmic binding protein-like I"/>
    <property type="match status" value="1"/>
</dbReference>
<dbReference type="GO" id="GO:0030246">
    <property type="term" value="F:carbohydrate binding"/>
    <property type="evidence" value="ECO:0007669"/>
    <property type="project" value="TreeGrafter"/>
</dbReference>
<dbReference type="HOGENOM" id="CLU_037628_3_5_5"/>
<evidence type="ECO:0000256" key="2">
    <source>
        <dbReference type="ARBA" id="ARBA00007639"/>
    </source>
</evidence>
<dbReference type="InterPro" id="IPR006311">
    <property type="entry name" value="TAT_signal"/>
</dbReference>
<accession>F7X695</accession>
<dbReference type="Pfam" id="PF13407">
    <property type="entry name" value="Peripla_BP_4"/>
    <property type="match status" value="1"/>
</dbReference>
<dbReference type="InterPro" id="IPR025997">
    <property type="entry name" value="SBP_2_dom"/>
</dbReference>
<dbReference type="GO" id="GO:0030288">
    <property type="term" value="C:outer membrane-bounded periplasmic space"/>
    <property type="evidence" value="ECO:0007669"/>
    <property type="project" value="TreeGrafter"/>
</dbReference>
<dbReference type="CDD" id="cd19965">
    <property type="entry name" value="PBP1_ABC_sugar_binding-like"/>
    <property type="match status" value="1"/>
</dbReference>
<evidence type="ECO:0000259" key="3">
    <source>
        <dbReference type="Pfam" id="PF13407"/>
    </source>
</evidence>
<name>F7X695_SINMM</name>
<dbReference type="PANTHER" id="PTHR30036">
    <property type="entry name" value="D-XYLOSE-BINDING PERIPLASMIC PROTEIN"/>
    <property type="match status" value="1"/>
</dbReference>
<evidence type="ECO:0000313" key="5">
    <source>
        <dbReference type="Proteomes" id="UP000009045"/>
    </source>
</evidence>
<evidence type="ECO:0000256" key="1">
    <source>
        <dbReference type="ARBA" id="ARBA00004418"/>
    </source>
</evidence>
<evidence type="ECO:0000313" key="4">
    <source>
        <dbReference type="EMBL" id="AEH79940.1"/>
    </source>
</evidence>
<dbReference type="Proteomes" id="UP000009045">
    <property type="component" value="Chromosome"/>
</dbReference>
<dbReference type="KEGG" id="smx:SM11_chr2687"/>
<dbReference type="AlphaFoldDB" id="F7X695"/>
<protein>
    <submittedName>
        <fullName evidence="4">ABC transporter, periplasmic solute-binding protein</fullName>
    </submittedName>
</protein>
<dbReference type="PROSITE" id="PS51318">
    <property type="entry name" value="TAT"/>
    <property type="match status" value="1"/>
</dbReference>
<dbReference type="EMBL" id="CP001830">
    <property type="protein sequence ID" value="AEH79940.1"/>
    <property type="molecule type" value="Genomic_DNA"/>
</dbReference>
<proteinExistence type="inferred from homology"/>